<gene>
    <name evidence="2" type="ORF">ETH65_28135</name>
</gene>
<dbReference type="EMBL" id="SDDQ01000134">
    <property type="protein sequence ID" value="TCZ41591.1"/>
    <property type="molecule type" value="Genomic_DNA"/>
</dbReference>
<dbReference type="AlphaFoldDB" id="A0A483ZE52"/>
<proteinExistence type="predicted"/>
<comment type="caution">
    <text evidence="2">The sequence shown here is derived from an EMBL/GenBank/DDBJ whole genome shotgun (WGS) entry which is preliminary data.</text>
</comment>
<reference evidence="2" key="1">
    <citation type="submission" date="2019-01" db="EMBL/GenBank/DDBJ databases">
        <authorList>
            <person name="Lista F."/>
            <person name="Anselmo A."/>
        </authorList>
    </citation>
    <scope>NUCLEOTIDE SEQUENCE</scope>
    <source>
        <strain evidence="2">5R</strain>
    </source>
</reference>
<evidence type="ECO:0000313" key="2">
    <source>
        <dbReference type="EMBL" id="TCZ41591.1"/>
    </source>
</evidence>
<accession>A0A483ZE52</accession>
<feature type="region of interest" description="Disordered" evidence="1">
    <location>
        <begin position="89"/>
        <end position="112"/>
    </location>
</feature>
<feature type="non-terminal residue" evidence="2">
    <location>
        <position position="1"/>
    </location>
</feature>
<name>A0A483ZE52_KLEPN</name>
<evidence type="ECO:0008006" key="3">
    <source>
        <dbReference type="Google" id="ProtNLM"/>
    </source>
</evidence>
<evidence type="ECO:0000256" key="1">
    <source>
        <dbReference type="SAM" id="MobiDB-lite"/>
    </source>
</evidence>
<protein>
    <recommendedName>
        <fullName evidence="3">Chromosome partitioning protein ParB</fullName>
    </recommendedName>
</protein>
<organism evidence="2">
    <name type="scientific">Klebsiella pneumoniae</name>
    <dbReference type="NCBI Taxonomy" id="573"/>
    <lineage>
        <taxon>Bacteria</taxon>
        <taxon>Pseudomonadati</taxon>
        <taxon>Pseudomonadota</taxon>
        <taxon>Gammaproteobacteria</taxon>
        <taxon>Enterobacterales</taxon>
        <taxon>Enterobacteriaceae</taxon>
        <taxon>Klebsiella/Raoultella group</taxon>
        <taxon>Klebsiella</taxon>
        <taxon>Klebsiella pneumoniae complex</taxon>
    </lineage>
</organism>
<sequence>HQSSLDGVENAIQFDLRDWWKPTADNLFSHMKLPHIVQALSQTGLAGAAQDAAKMKKKDAAEHAEHFLSKIRWVPEWMTSADNQKQLAAKSELSLATSQNDTDVDAGDRHRP</sequence>